<dbReference type="EMBL" id="JACGWJ010000013">
    <property type="protein sequence ID" value="KAL0379179.1"/>
    <property type="molecule type" value="Genomic_DNA"/>
</dbReference>
<dbReference type="GO" id="GO:0031369">
    <property type="term" value="F:translation initiation factor binding"/>
    <property type="evidence" value="ECO:0007669"/>
    <property type="project" value="TreeGrafter"/>
</dbReference>
<evidence type="ECO:0000259" key="2">
    <source>
        <dbReference type="Pfam" id="PF25084"/>
    </source>
</evidence>
<keyword evidence="1" id="KW-0963">Cytoplasm</keyword>
<comment type="caution">
    <text evidence="3">The sequence shown here is derived from an EMBL/GenBank/DDBJ whole genome shotgun (WGS) entry which is preliminary data.</text>
</comment>
<keyword evidence="3" id="KW-0396">Initiation factor</keyword>
<dbReference type="Pfam" id="PF25084">
    <property type="entry name" value="LbH_EIF2B"/>
    <property type="match status" value="1"/>
</dbReference>
<name>A0AAW2RGK6_SESRA</name>
<organism evidence="3">
    <name type="scientific">Sesamum radiatum</name>
    <name type="common">Black benniseed</name>
    <dbReference type="NCBI Taxonomy" id="300843"/>
    <lineage>
        <taxon>Eukaryota</taxon>
        <taxon>Viridiplantae</taxon>
        <taxon>Streptophyta</taxon>
        <taxon>Embryophyta</taxon>
        <taxon>Tracheophyta</taxon>
        <taxon>Spermatophyta</taxon>
        <taxon>Magnoliopsida</taxon>
        <taxon>eudicotyledons</taxon>
        <taxon>Gunneridae</taxon>
        <taxon>Pentapetalae</taxon>
        <taxon>asterids</taxon>
        <taxon>lamiids</taxon>
        <taxon>Lamiales</taxon>
        <taxon>Pedaliaceae</taxon>
        <taxon>Sesamum</taxon>
    </lineage>
</organism>
<reference evidence="3" key="1">
    <citation type="submission" date="2020-06" db="EMBL/GenBank/DDBJ databases">
        <authorList>
            <person name="Li T."/>
            <person name="Hu X."/>
            <person name="Zhang T."/>
            <person name="Song X."/>
            <person name="Zhang H."/>
            <person name="Dai N."/>
            <person name="Sheng W."/>
            <person name="Hou X."/>
            <person name="Wei L."/>
        </authorList>
    </citation>
    <scope>NUCLEOTIDE SEQUENCE</scope>
    <source>
        <strain evidence="3">G02</strain>
        <tissue evidence="3">Leaf</tissue>
    </source>
</reference>
<gene>
    <name evidence="3" type="ORF">Sradi_3223400</name>
</gene>
<dbReference type="InterPro" id="IPR011004">
    <property type="entry name" value="Trimer_LpxA-like_sf"/>
</dbReference>
<dbReference type="GO" id="GO:0005851">
    <property type="term" value="C:eukaryotic translation initiation factor 2B complex"/>
    <property type="evidence" value="ECO:0007669"/>
    <property type="project" value="TreeGrafter"/>
</dbReference>
<dbReference type="InterPro" id="IPR056764">
    <property type="entry name" value="LbH_EIF2B3/5"/>
</dbReference>
<feature type="domain" description="EIF2B subunit epsilon/gamma LbH" evidence="2">
    <location>
        <begin position="55"/>
        <end position="155"/>
    </location>
</feature>
<dbReference type="InterPro" id="IPR051956">
    <property type="entry name" value="eIF2B_epsilon"/>
</dbReference>
<dbReference type="PANTHER" id="PTHR45887">
    <property type="entry name" value="TRANSLATION INITIATION FACTOR EIF-2B SUBUNIT EPSILON"/>
    <property type="match status" value="1"/>
</dbReference>
<dbReference type="Gene3D" id="2.160.10.10">
    <property type="entry name" value="Hexapeptide repeat proteins"/>
    <property type="match status" value="1"/>
</dbReference>
<accession>A0AAW2RGK6</accession>
<dbReference type="GO" id="GO:0005085">
    <property type="term" value="F:guanyl-nucleotide exchange factor activity"/>
    <property type="evidence" value="ECO:0007669"/>
    <property type="project" value="TreeGrafter"/>
</dbReference>
<protein>
    <submittedName>
        <fullName evidence="3">Translation initiation factor eIF-2B subunit epsilon</fullName>
    </submittedName>
</protein>
<dbReference type="GO" id="GO:0003743">
    <property type="term" value="F:translation initiation factor activity"/>
    <property type="evidence" value="ECO:0007669"/>
    <property type="project" value="UniProtKB-KW"/>
</dbReference>
<proteinExistence type="predicted"/>
<sequence length="213" mass="22865">MGYKIFTHEIHSSYAARIDNYRSYDTVSKDIIQRWTYPLVPDVQFFGNCVTKLERQGTYRASDIGLSRSAKIGPFTVIGSGTTIGNYTEVSNSVIGEGCIIGSNVSIDGCYIWDKVTIEDGCKLKHAIVCDGVVMKSGAVLEAGVVLSFKICVVKGALWRAPLAPFAAYGAGLHRGAAMARAWAPSGCCLGTREARLCEKEAWAAGSLSGPIK</sequence>
<dbReference type="SUPFAM" id="SSF51161">
    <property type="entry name" value="Trimeric LpxA-like enzymes"/>
    <property type="match status" value="1"/>
</dbReference>
<dbReference type="AlphaFoldDB" id="A0AAW2RGK6"/>
<reference evidence="3" key="2">
    <citation type="journal article" date="2024" name="Plant">
        <title>Genomic evolution and insights into agronomic trait innovations of Sesamum species.</title>
        <authorList>
            <person name="Miao H."/>
            <person name="Wang L."/>
            <person name="Qu L."/>
            <person name="Liu H."/>
            <person name="Sun Y."/>
            <person name="Le M."/>
            <person name="Wang Q."/>
            <person name="Wei S."/>
            <person name="Zheng Y."/>
            <person name="Lin W."/>
            <person name="Duan Y."/>
            <person name="Cao H."/>
            <person name="Xiong S."/>
            <person name="Wang X."/>
            <person name="Wei L."/>
            <person name="Li C."/>
            <person name="Ma Q."/>
            <person name="Ju M."/>
            <person name="Zhao R."/>
            <person name="Li G."/>
            <person name="Mu C."/>
            <person name="Tian Q."/>
            <person name="Mei H."/>
            <person name="Zhang T."/>
            <person name="Gao T."/>
            <person name="Zhang H."/>
        </authorList>
    </citation>
    <scope>NUCLEOTIDE SEQUENCE</scope>
    <source>
        <strain evidence="3">G02</strain>
    </source>
</reference>
<dbReference type="PANTHER" id="PTHR45887:SF1">
    <property type="entry name" value="TRANSLATION INITIATION FACTOR EIF-2B SUBUNIT EPSILON"/>
    <property type="match status" value="1"/>
</dbReference>
<keyword evidence="3" id="KW-0648">Protein biosynthesis</keyword>
<evidence type="ECO:0000313" key="3">
    <source>
        <dbReference type="EMBL" id="KAL0379179.1"/>
    </source>
</evidence>
<evidence type="ECO:0000256" key="1">
    <source>
        <dbReference type="ARBA" id="ARBA00022490"/>
    </source>
</evidence>